<accession>A0A1J5QR30</accession>
<organism evidence="2">
    <name type="scientific">mine drainage metagenome</name>
    <dbReference type="NCBI Taxonomy" id="410659"/>
    <lineage>
        <taxon>unclassified sequences</taxon>
        <taxon>metagenomes</taxon>
        <taxon>ecological metagenomes</taxon>
    </lineage>
</organism>
<evidence type="ECO:0000256" key="1">
    <source>
        <dbReference type="SAM" id="MobiDB-lite"/>
    </source>
</evidence>
<dbReference type="EMBL" id="MLJW01001408">
    <property type="protein sequence ID" value="OIQ78389.1"/>
    <property type="molecule type" value="Genomic_DNA"/>
</dbReference>
<sequence>MESEESAYPDFEELFERPKTPGQRQESVGMRLHDCFTRPHVVDDDQFVRESVCYFHLNQCPRNHANRVPAAFSDTSGNRTHHGDIAAA</sequence>
<feature type="region of interest" description="Disordered" evidence="1">
    <location>
        <begin position="1"/>
        <end position="26"/>
    </location>
</feature>
<gene>
    <name evidence="2" type="ORF">GALL_399010</name>
</gene>
<evidence type="ECO:0000313" key="2">
    <source>
        <dbReference type="EMBL" id="OIQ78389.1"/>
    </source>
</evidence>
<dbReference type="AlphaFoldDB" id="A0A1J5QR30"/>
<comment type="caution">
    <text evidence="2">The sequence shown here is derived from an EMBL/GenBank/DDBJ whole genome shotgun (WGS) entry which is preliminary data.</text>
</comment>
<name>A0A1J5QR30_9ZZZZ</name>
<protein>
    <submittedName>
        <fullName evidence="2">Uncharacterized protein</fullName>
    </submittedName>
</protein>
<feature type="compositionally biased region" description="Acidic residues" evidence="1">
    <location>
        <begin position="1"/>
        <end position="13"/>
    </location>
</feature>
<reference evidence="2" key="1">
    <citation type="submission" date="2016-10" db="EMBL/GenBank/DDBJ databases">
        <title>Sequence of Gallionella enrichment culture.</title>
        <authorList>
            <person name="Poehlein A."/>
            <person name="Muehling M."/>
            <person name="Daniel R."/>
        </authorList>
    </citation>
    <scope>NUCLEOTIDE SEQUENCE</scope>
</reference>
<proteinExistence type="predicted"/>